<evidence type="ECO:0000313" key="2">
    <source>
        <dbReference type="Proteomes" id="UP000276776"/>
    </source>
</evidence>
<sequence>METSTVSITIEDGVLALKSADHVEEQQVTLPSRRSLSISTCELAASSQCVLFQNLRKKKTMNFTFDDNYSEDPWDFQSNIVNQHRYSQQDLVSSSPVGLKTSSLEQIVISPLLALDSEMYRICWCSEENIGSSSRRIESFLEMHCQYPNNVVVMKKYLARSKECFHSKAKLPSEFLVSSKNISLLHECVQLTENLSFPVQDTHHQVPAFGVNSANIKKSAEKRHQPHVHSPNFKSQFYLTLS</sequence>
<evidence type="ECO:0000313" key="3">
    <source>
        <dbReference type="WBParaSite" id="TCLT_0000666701-mRNA-1"/>
    </source>
</evidence>
<gene>
    <name evidence="1" type="ORF">TCLT_LOCUS6656</name>
</gene>
<dbReference type="OrthoDB" id="5833745at2759"/>
<keyword evidence="2" id="KW-1185">Reference proteome</keyword>
<reference evidence="1 2" key="2">
    <citation type="submission" date="2018-11" db="EMBL/GenBank/DDBJ databases">
        <authorList>
            <consortium name="Pathogen Informatics"/>
        </authorList>
    </citation>
    <scope>NUCLEOTIDE SEQUENCE [LARGE SCALE GENOMIC DNA]</scope>
</reference>
<reference evidence="3" key="1">
    <citation type="submission" date="2017-02" db="UniProtKB">
        <authorList>
            <consortium name="WormBaseParasite"/>
        </authorList>
    </citation>
    <scope>IDENTIFICATION</scope>
</reference>
<accession>A0A0N5D1E3</accession>
<dbReference type="WBParaSite" id="TCLT_0000666701-mRNA-1">
    <property type="protein sequence ID" value="TCLT_0000666701-mRNA-1"/>
    <property type="gene ID" value="TCLT_0000666701"/>
</dbReference>
<organism evidence="3">
    <name type="scientific">Thelazia callipaeda</name>
    <name type="common">Oriental eyeworm</name>
    <name type="synonym">Parasitic nematode</name>
    <dbReference type="NCBI Taxonomy" id="103827"/>
    <lineage>
        <taxon>Eukaryota</taxon>
        <taxon>Metazoa</taxon>
        <taxon>Ecdysozoa</taxon>
        <taxon>Nematoda</taxon>
        <taxon>Chromadorea</taxon>
        <taxon>Rhabditida</taxon>
        <taxon>Spirurina</taxon>
        <taxon>Spiruromorpha</taxon>
        <taxon>Thelazioidea</taxon>
        <taxon>Thelaziidae</taxon>
        <taxon>Thelazia</taxon>
    </lineage>
</organism>
<dbReference type="Proteomes" id="UP000276776">
    <property type="component" value="Unassembled WGS sequence"/>
</dbReference>
<name>A0A0N5D1E3_THECL</name>
<dbReference type="EMBL" id="UYYF01004433">
    <property type="protein sequence ID" value="VDN04031.1"/>
    <property type="molecule type" value="Genomic_DNA"/>
</dbReference>
<protein>
    <submittedName>
        <fullName evidence="3">ELM2 domain-containing protein</fullName>
    </submittedName>
</protein>
<proteinExistence type="predicted"/>
<evidence type="ECO:0000313" key="1">
    <source>
        <dbReference type="EMBL" id="VDN04031.1"/>
    </source>
</evidence>
<dbReference type="AlphaFoldDB" id="A0A0N5D1E3"/>